<dbReference type="Proteomes" id="UP000692954">
    <property type="component" value="Unassembled WGS sequence"/>
</dbReference>
<dbReference type="EMBL" id="CAJJDN010000193">
    <property type="protein sequence ID" value="CAD8128665.1"/>
    <property type="molecule type" value="Genomic_DNA"/>
</dbReference>
<keyword evidence="1" id="KW-0472">Membrane</keyword>
<name>A0A8S1RPF6_9CILI</name>
<comment type="caution">
    <text evidence="2">The sequence shown here is derived from an EMBL/GenBank/DDBJ whole genome shotgun (WGS) entry which is preliminary data.</text>
</comment>
<evidence type="ECO:0008006" key="4">
    <source>
        <dbReference type="Google" id="ProtNLM"/>
    </source>
</evidence>
<dbReference type="AlphaFoldDB" id="A0A8S1RPF6"/>
<sequence length="101" mass="11900">MEVVTFQKEHQSNSFGISTYSNRMNYINQQKEKGEEELIHDERSAISNSLETLAKFLVFIGCTSALTIFIVLELYMDRELNELQQQISHNLYSKSIIRFYR</sequence>
<evidence type="ECO:0000313" key="2">
    <source>
        <dbReference type="EMBL" id="CAD8128665.1"/>
    </source>
</evidence>
<keyword evidence="1" id="KW-0812">Transmembrane</keyword>
<keyword evidence="1" id="KW-1133">Transmembrane helix</keyword>
<feature type="transmembrane region" description="Helical" evidence="1">
    <location>
        <begin position="56"/>
        <end position="76"/>
    </location>
</feature>
<keyword evidence="3" id="KW-1185">Reference proteome</keyword>
<protein>
    <recommendedName>
        <fullName evidence="4">Nematode cuticle collagen N-terminal domain-containing protein</fullName>
    </recommendedName>
</protein>
<proteinExistence type="predicted"/>
<accession>A0A8S1RPF6</accession>
<reference evidence="2" key="1">
    <citation type="submission" date="2021-01" db="EMBL/GenBank/DDBJ databases">
        <authorList>
            <consortium name="Genoscope - CEA"/>
            <person name="William W."/>
        </authorList>
    </citation>
    <scope>NUCLEOTIDE SEQUENCE</scope>
</reference>
<evidence type="ECO:0000313" key="3">
    <source>
        <dbReference type="Proteomes" id="UP000692954"/>
    </source>
</evidence>
<organism evidence="2 3">
    <name type="scientific">Paramecium sonneborni</name>
    <dbReference type="NCBI Taxonomy" id="65129"/>
    <lineage>
        <taxon>Eukaryota</taxon>
        <taxon>Sar</taxon>
        <taxon>Alveolata</taxon>
        <taxon>Ciliophora</taxon>
        <taxon>Intramacronucleata</taxon>
        <taxon>Oligohymenophorea</taxon>
        <taxon>Peniculida</taxon>
        <taxon>Parameciidae</taxon>
        <taxon>Paramecium</taxon>
    </lineage>
</organism>
<gene>
    <name evidence="2" type="ORF">PSON_ATCC_30995.1.T1930019</name>
</gene>
<evidence type="ECO:0000256" key="1">
    <source>
        <dbReference type="SAM" id="Phobius"/>
    </source>
</evidence>